<reference evidence="1 2" key="1">
    <citation type="submission" date="2020-04" db="EMBL/GenBank/DDBJ databases">
        <authorList>
            <person name="De Canck E."/>
        </authorList>
    </citation>
    <scope>NUCLEOTIDE SEQUENCE [LARGE SCALE GENOMIC DNA]</scope>
    <source>
        <strain evidence="1 2">LMG 27174</strain>
    </source>
</reference>
<accession>A0A6J5ANS9</accession>
<sequence>MNARQAAGHNECGASIMAEAPLHLDATRLVAQLKEASLFVDSHNRTLRFSRGVCRTRAGFERLAQCLPR</sequence>
<evidence type="ECO:0000313" key="1">
    <source>
        <dbReference type="EMBL" id="CAB3677154.1"/>
    </source>
</evidence>
<protein>
    <submittedName>
        <fullName evidence="1">Uncharacterized protein</fullName>
    </submittedName>
</protein>
<dbReference type="EMBL" id="CADIJZ010000007">
    <property type="protein sequence ID" value="CAB3677154.1"/>
    <property type="molecule type" value="Genomic_DNA"/>
</dbReference>
<evidence type="ECO:0000313" key="2">
    <source>
        <dbReference type="Proteomes" id="UP000494205"/>
    </source>
</evidence>
<dbReference type="Proteomes" id="UP000494205">
    <property type="component" value="Unassembled WGS sequence"/>
</dbReference>
<dbReference type="AlphaFoldDB" id="A0A6J5ANS9"/>
<gene>
    <name evidence="1" type="ORF">LMG27174_02452</name>
</gene>
<organism evidence="1 2">
    <name type="scientific">Paraburkholderia rhynchosiae</name>
    <dbReference type="NCBI Taxonomy" id="487049"/>
    <lineage>
        <taxon>Bacteria</taxon>
        <taxon>Pseudomonadati</taxon>
        <taxon>Pseudomonadota</taxon>
        <taxon>Betaproteobacteria</taxon>
        <taxon>Burkholderiales</taxon>
        <taxon>Burkholderiaceae</taxon>
        <taxon>Paraburkholderia</taxon>
    </lineage>
</organism>
<name>A0A6J5ANS9_9BURK</name>
<proteinExistence type="predicted"/>